<feature type="domain" description="Tyr recombinase" evidence="4">
    <location>
        <begin position="191"/>
        <end position="386"/>
    </location>
</feature>
<dbReference type="CDD" id="cd00397">
    <property type="entry name" value="DNA_BRE_C"/>
    <property type="match status" value="1"/>
</dbReference>
<dbReference type="PROSITE" id="PS51898">
    <property type="entry name" value="TYR_RECOMBINASE"/>
    <property type="match status" value="1"/>
</dbReference>
<dbReference type="GO" id="GO:0003677">
    <property type="term" value="F:DNA binding"/>
    <property type="evidence" value="ECO:0007669"/>
    <property type="project" value="UniProtKB-KW"/>
</dbReference>
<evidence type="ECO:0000256" key="1">
    <source>
        <dbReference type="ARBA" id="ARBA00008857"/>
    </source>
</evidence>
<dbReference type="AlphaFoldDB" id="A0A401YGM2"/>
<dbReference type="Proteomes" id="UP000286931">
    <property type="component" value="Unassembled WGS sequence"/>
</dbReference>
<evidence type="ECO:0000313" key="6">
    <source>
        <dbReference type="Proteomes" id="UP000286931"/>
    </source>
</evidence>
<evidence type="ECO:0000256" key="2">
    <source>
        <dbReference type="ARBA" id="ARBA00023125"/>
    </source>
</evidence>
<reference evidence="5 6" key="1">
    <citation type="submission" date="2018-12" db="EMBL/GenBank/DDBJ databases">
        <title>Draft genome sequence of Embleya hyalina NBRC 13850T.</title>
        <authorList>
            <person name="Komaki H."/>
            <person name="Hosoyama A."/>
            <person name="Kimura A."/>
            <person name="Ichikawa N."/>
            <person name="Tamura T."/>
        </authorList>
    </citation>
    <scope>NUCLEOTIDE SEQUENCE [LARGE SCALE GENOMIC DNA]</scope>
    <source>
        <strain evidence="5 6">NBRC 13850</strain>
    </source>
</reference>
<keyword evidence="3" id="KW-0233">DNA recombination</keyword>
<dbReference type="PANTHER" id="PTHR30349">
    <property type="entry name" value="PHAGE INTEGRASE-RELATED"/>
    <property type="match status" value="1"/>
</dbReference>
<keyword evidence="2" id="KW-0238">DNA-binding</keyword>
<dbReference type="OrthoDB" id="4529782at2"/>
<accession>A0A401YGM2</accession>
<dbReference type="GO" id="GO:0006310">
    <property type="term" value="P:DNA recombination"/>
    <property type="evidence" value="ECO:0007669"/>
    <property type="project" value="UniProtKB-KW"/>
</dbReference>
<evidence type="ECO:0000259" key="4">
    <source>
        <dbReference type="PROSITE" id="PS51898"/>
    </source>
</evidence>
<dbReference type="InterPro" id="IPR013762">
    <property type="entry name" value="Integrase-like_cat_sf"/>
</dbReference>
<name>A0A401YGM2_9ACTN</name>
<evidence type="ECO:0000256" key="3">
    <source>
        <dbReference type="ARBA" id="ARBA00023172"/>
    </source>
</evidence>
<proteinExistence type="inferred from homology"/>
<dbReference type="InterPro" id="IPR050090">
    <property type="entry name" value="Tyrosine_recombinase_XerCD"/>
</dbReference>
<evidence type="ECO:0000313" key="5">
    <source>
        <dbReference type="EMBL" id="GCD93761.1"/>
    </source>
</evidence>
<dbReference type="SUPFAM" id="SSF56349">
    <property type="entry name" value="DNA breaking-rejoining enzymes"/>
    <property type="match status" value="1"/>
</dbReference>
<dbReference type="Gene3D" id="1.10.443.10">
    <property type="entry name" value="Intergrase catalytic core"/>
    <property type="match status" value="1"/>
</dbReference>
<dbReference type="InterPro" id="IPR010998">
    <property type="entry name" value="Integrase_recombinase_N"/>
</dbReference>
<comment type="similarity">
    <text evidence="1">Belongs to the 'phage' integrase family.</text>
</comment>
<dbReference type="EMBL" id="BIFH01000014">
    <property type="protein sequence ID" value="GCD93761.1"/>
    <property type="molecule type" value="Genomic_DNA"/>
</dbReference>
<organism evidence="5 6">
    <name type="scientific">Embleya hyalina</name>
    <dbReference type="NCBI Taxonomy" id="516124"/>
    <lineage>
        <taxon>Bacteria</taxon>
        <taxon>Bacillati</taxon>
        <taxon>Actinomycetota</taxon>
        <taxon>Actinomycetes</taxon>
        <taxon>Kitasatosporales</taxon>
        <taxon>Streptomycetaceae</taxon>
        <taxon>Embleya</taxon>
    </lineage>
</organism>
<dbReference type="Gene3D" id="1.10.150.130">
    <property type="match status" value="1"/>
</dbReference>
<dbReference type="Pfam" id="PF00589">
    <property type="entry name" value="Phage_integrase"/>
    <property type="match status" value="1"/>
</dbReference>
<dbReference type="PANTHER" id="PTHR30349:SF64">
    <property type="entry name" value="PROPHAGE INTEGRASE INTD-RELATED"/>
    <property type="match status" value="1"/>
</dbReference>
<protein>
    <submittedName>
        <fullName evidence="5">Integrase</fullName>
    </submittedName>
</protein>
<sequence length="409" mass="45068">MPPPRIPAVGLNLSADIEFREGRPTPFRARLRWVDPAGRGRLSVSEAHDTQEEAEAWLERLRKLAAAGVDPVMAVMPLGEYGDLVMDMAMRGLERKTSDPYLAGWRMRVKPWLGHLPVHTVTYGAVDRAVYGWIEDGAGLSTVKNTIAILVRVMQQAQRDGLIETNPARVTGWQHSYRTAEDELDNSRALALRDWAALDGLADALVARSHGGYRGWGDVVRFAGCTAARIGEVSGVRIKDVDTTTWMWNLCRQTTTSPGGLVDKGTKGKRRRWVPIIPQVRPLVLHRIALAGSDPDPMTRLFTGPRGGRITTAILRDATHWDEVVAAQGYEFLLRHGLRHTGLTWMADAGVPVHVLRKIAGHGSLSTTQRYLHPELRLVTSASEALQVHLNPGWSPNGPQEVSGASSNR</sequence>
<keyword evidence="6" id="KW-1185">Reference proteome</keyword>
<comment type="caution">
    <text evidence="5">The sequence shown here is derived from an EMBL/GenBank/DDBJ whole genome shotgun (WGS) entry which is preliminary data.</text>
</comment>
<dbReference type="InterPro" id="IPR011010">
    <property type="entry name" value="DNA_brk_join_enz"/>
</dbReference>
<dbReference type="GO" id="GO:0015074">
    <property type="term" value="P:DNA integration"/>
    <property type="evidence" value="ECO:0007669"/>
    <property type="project" value="InterPro"/>
</dbReference>
<dbReference type="InterPro" id="IPR002104">
    <property type="entry name" value="Integrase_catalytic"/>
</dbReference>
<gene>
    <name evidence="5" type="ORF">EHYA_01409</name>
</gene>